<keyword evidence="2" id="KW-1185">Reference proteome</keyword>
<name>A0ABR4QK09_9CEST</name>
<gene>
    <name evidence="1" type="ORF">TcWFU_002327</name>
</gene>
<comment type="caution">
    <text evidence="1">The sequence shown here is derived from an EMBL/GenBank/DDBJ whole genome shotgun (WGS) entry which is preliminary data.</text>
</comment>
<proteinExistence type="predicted"/>
<evidence type="ECO:0000313" key="2">
    <source>
        <dbReference type="Proteomes" id="UP001651158"/>
    </source>
</evidence>
<evidence type="ECO:0000313" key="1">
    <source>
        <dbReference type="EMBL" id="KAL5109932.1"/>
    </source>
</evidence>
<organism evidence="1 2">
    <name type="scientific">Taenia crassiceps</name>
    <dbReference type="NCBI Taxonomy" id="6207"/>
    <lineage>
        <taxon>Eukaryota</taxon>
        <taxon>Metazoa</taxon>
        <taxon>Spiralia</taxon>
        <taxon>Lophotrochozoa</taxon>
        <taxon>Platyhelminthes</taxon>
        <taxon>Cestoda</taxon>
        <taxon>Eucestoda</taxon>
        <taxon>Cyclophyllidea</taxon>
        <taxon>Taeniidae</taxon>
        <taxon>Taenia</taxon>
    </lineage>
</organism>
<reference evidence="1 2" key="1">
    <citation type="journal article" date="2022" name="Front. Cell. Infect. Microbiol.">
        <title>The Genomes of Two Strains of Taenia crassiceps the Animal Model for the Study of Human Cysticercosis.</title>
        <authorList>
            <person name="Bobes R.J."/>
            <person name="Estrada K."/>
            <person name="Rios-Valencia D.G."/>
            <person name="Calderon-Gallegos A."/>
            <person name="de la Torre P."/>
            <person name="Carrero J.C."/>
            <person name="Sanchez-Flores A."/>
            <person name="Laclette J.P."/>
        </authorList>
    </citation>
    <scope>NUCLEOTIDE SEQUENCE [LARGE SCALE GENOMIC DNA]</scope>
    <source>
        <strain evidence="1">WFUcys</strain>
    </source>
</reference>
<dbReference type="Proteomes" id="UP001651158">
    <property type="component" value="Unassembled WGS sequence"/>
</dbReference>
<sequence length="126" mass="14131">MMMMMMITTLQCRSERSTWPASSFSQPNMSFASHAFEGAFGPTVTGASSHFHCIQGSALFVHCALKGEMQHLRTTQEWTMLYKGGNSVEAADMVKSPKWRFSKPWSRVIIQCIIDAPITTSNILHE</sequence>
<protein>
    <submittedName>
        <fullName evidence="1">Uncharacterized protein</fullName>
    </submittedName>
</protein>
<dbReference type="EMBL" id="JAKROA010000002">
    <property type="protein sequence ID" value="KAL5109932.1"/>
    <property type="molecule type" value="Genomic_DNA"/>
</dbReference>
<accession>A0ABR4QK09</accession>